<feature type="domain" description="Response regulatory" evidence="2">
    <location>
        <begin position="7"/>
        <end position="127"/>
    </location>
</feature>
<organism evidence="3 4">
    <name type="scientific">Flavobacterium zepuense</name>
    <dbReference type="NCBI Taxonomy" id="2593302"/>
    <lineage>
        <taxon>Bacteria</taxon>
        <taxon>Pseudomonadati</taxon>
        <taxon>Bacteroidota</taxon>
        <taxon>Flavobacteriia</taxon>
        <taxon>Flavobacteriales</taxon>
        <taxon>Flavobacteriaceae</taxon>
        <taxon>Flavobacterium</taxon>
    </lineage>
</organism>
<dbReference type="Gene3D" id="3.40.50.2300">
    <property type="match status" value="1"/>
</dbReference>
<dbReference type="SMART" id="SM00448">
    <property type="entry name" value="REC"/>
    <property type="match status" value="1"/>
</dbReference>
<dbReference type="Pfam" id="PF00072">
    <property type="entry name" value="Response_reg"/>
    <property type="match status" value="1"/>
</dbReference>
<dbReference type="PROSITE" id="PS50110">
    <property type="entry name" value="RESPONSE_REGULATORY"/>
    <property type="match status" value="1"/>
</dbReference>
<keyword evidence="4" id="KW-1185">Reference proteome</keyword>
<evidence type="ECO:0000313" key="4">
    <source>
        <dbReference type="Proteomes" id="UP000320643"/>
    </source>
</evidence>
<dbReference type="GO" id="GO:0000160">
    <property type="term" value="P:phosphorelay signal transduction system"/>
    <property type="evidence" value="ECO:0007669"/>
    <property type="project" value="InterPro"/>
</dbReference>
<keyword evidence="1" id="KW-0597">Phosphoprotein</keyword>
<proteinExistence type="predicted"/>
<dbReference type="OrthoDB" id="9789181at2"/>
<feature type="modified residue" description="4-aspartylphosphate" evidence="1">
    <location>
        <position position="60"/>
    </location>
</feature>
<comment type="caution">
    <text evidence="3">The sequence shown here is derived from an EMBL/GenBank/DDBJ whole genome shotgun (WGS) entry which is preliminary data.</text>
</comment>
<dbReference type="Proteomes" id="UP000320643">
    <property type="component" value="Unassembled WGS sequence"/>
</dbReference>
<evidence type="ECO:0000256" key="1">
    <source>
        <dbReference type="PROSITE-ProRule" id="PRU00169"/>
    </source>
</evidence>
<dbReference type="PANTHER" id="PTHR44520">
    <property type="entry name" value="RESPONSE REGULATOR RCP1-RELATED"/>
    <property type="match status" value="1"/>
</dbReference>
<name>A0A552UZN6_9FLAO</name>
<evidence type="ECO:0000259" key="2">
    <source>
        <dbReference type="PROSITE" id="PS50110"/>
    </source>
</evidence>
<dbReference type="InterPro" id="IPR052893">
    <property type="entry name" value="TCS_response_regulator"/>
</dbReference>
<dbReference type="SUPFAM" id="SSF52172">
    <property type="entry name" value="CheY-like"/>
    <property type="match status" value="1"/>
</dbReference>
<gene>
    <name evidence="3" type="ORF">FMM05_13605</name>
</gene>
<dbReference type="RefSeq" id="WP_143373944.1">
    <property type="nucleotide sequence ID" value="NZ_VJVZ01000008.1"/>
</dbReference>
<dbReference type="AlphaFoldDB" id="A0A552UZN6"/>
<sequence length="145" mass="16459">MLLQLKNVYLADDDIDDVEFFKEALKTIAPHCSLTVAANGKELVKTLKTDGEPPDIIFIDINMPVMNGLEALKAIKENNLDKAAPVIIYSTSNNEEMIRLAKDYGANFYVVKPADFNVLKDKISRLLSYNWSEWQMSEVLKEYVL</sequence>
<dbReference type="InterPro" id="IPR011006">
    <property type="entry name" value="CheY-like_superfamily"/>
</dbReference>
<protein>
    <submittedName>
        <fullName evidence="3">Response regulator</fullName>
    </submittedName>
</protein>
<dbReference type="PANTHER" id="PTHR44520:SF2">
    <property type="entry name" value="RESPONSE REGULATOR RCP1"/>
    <property type="match status" value="1"/>
</dbReference>
<accession>A0A552UZN6</accession>
<dbReference type="InterPro" id="IPR001789">
    <property type="entry name" value="Sig_transdc_resp-reg_receiver"/>
</dbReference>
<dbReference type="EMBL" id="VJVZ01000008">
    <property type="protein sequence ID" value="TRW23686.1"/>
    <property type="molecule type" value="Genomic_DNA"/>
</dbReference>
<reference evidence="3 4" key="1">
    <citation type="submission" date="2019-07" db="EMBL/GenBank/DDBJ databases">
        <title>Flavobacterium sp. nov., isolated from glacier ice.</title>
        <authorList>
            <person name="Liu Q."/>
            <person name="Xin Y.-H."/>
        </authorList>
    </citation>
    <scope>NUCLEOTIDE SEQUENCE [LARGE SCALE GENOMIC DNA]</scope>
    <source>
        <strain evidence="3 4">ZT4R6</strain>
    </source>
</reference>
<evidence type="ECO:0000313" key="3">
    <source>
        <dbReference type="EMBL" id="TRW23686.1"/>
    </source>
</evidence>